<evidence type="ECO:0000256" key="1">
    <source>
        <dbReference type="ARBA" id="ARBA00004533"/>
    </source>
</evidence>
<dbReference type="PANTHER" id="PTHR38831">
    <property type="entry name" value="TYPE II SECRETION SYSTEM PROTEIN K"/>
    <property type="match status" value="1"/>
</dbReference>
<evidence type="ECO:0000256" key="2">
    <source>
        <dbReference type="ARBA" id="ARBA00007246"/>
    </source>
</evidence>
<dbReference type="EMBL" id="JACHKA010000001">
    <property type="protein sequence ID" value="MBB5985412.1"/>
    <property type="molecule type" value="Genomic_DNA"/>
</dbReference>
<dbReference type="InterPro" id="IPR049031">
    <property type="entry name" value="T2SSK_SAM-like_1st"/>
</dbReference>
<evidence type="ECO:0000256" key="8">
    <source>
        <dbReference type="ARBA" id="ARBA00022989"/>
    </source>
</evidence>
<dbReference type="Pfam" id="PF21687">
    <property type="entry name" value="T2SSK_1st"/>
    <property type="match status" value="1"/>
</dbReference>
<dbReference type="Pfam" id="PF03934">
    <property type="entry name" value="T2SSK"/>
    <property type="match status" value="1"/>
</dbReference>
<evidence type="ECO:0000256" key="10">
    <source>
        <dbReference type="PIRNR" id="PIRNR002786"/>
    </source>
</evidence>
<keyword evidence="3 10" id="KW-0813">Transport</keyword>
<keyword evidence="9 10" id="KW-0472">Membrane</keyword>
<feature type="domain" description="T2SS protein K second SAM-like" evidence="11">
    <location>
        <begin position="231"/>
        <end position="288"/>
    </location>
</feature>
<evidence type="ECO:0000256" key="5">
    <source>
        <dbReference type="ARBA" id="ARBA00022519"/>
    </source>
</evidence>
<evidence type="ECO:0000256" key="9">
    <source>
        <dbReference type="ARBA" id="ARBA00023136"/>
    </source>
</evidence>
<dbReference type="SUPFAM" id="SSF158544">
    <property type="entry name" value="GspK insert domain-like"/>
    <property type="match status" value="2"/>
</dbReference>
<keyword evidence="7" id="KW-0653">Protein transport</keyword>
<evidence type="ECO:0000313" key="14">
    <source>
        <dbReference type="Proteomes" id="UP001138540"/>
    </source>
</evidence>
<gene>
    <name evidence="13" type="ORF">HNP60_001386</name>
</gene>
<dbReference type="Gene3D" id="3.30.1300.30">
    <property type="entry name" value="GSPII I/J protein-like"/>
    <property type="match status" value="1"/>
</dbReference>
<organism evidence="13 14">
    <name type="scientific">Sphingobium lignivorans</name>
    <dbReference type="NCBI Taxonomy" id="2735886"/>
    <lineage>
        <taxon>Bacteria</taxon>
        <taxon>Pseudomonadati</taxon>
        <taxon>Pseudomonadota</taxon>
        <taxon>Alphaproteobacteria</taxon>
        <taxon>Sphingomonadales</taxon>
        <taxon>Sphingomonadaceae</taxon>
        <taxon>Sphingobium</taxon>
    </lineage>
</organism>
<dbReference type="Proteomes" id="UP001138540">
    <property type="component" value="Unassembled WGS sequence"/>
</dbReference>
<dbReference type="InterPro" id="IPR005628">
    <property type="entry name" value="GspK"/>
</dbReference>
<accession>A0ABR6NDQ3</accession>
<dbReference type="InterPro" id="IPR049179">
    <property type="entry name" value="T2SSK_SAM-like_2nd"/>
</dbReference>
<evidence type="ECO:0000259" key="11">
    <source>
        <dbReference type="Pfam" id="PF03934"/>
    </source>
</evidence>
<comment type="similarity">
    <text evidence="2 10">Belongs to the GSP K family.</text>
</comment>
<keyword evidence="5 10" id="KW-0997">Cell inner membrane</keyword>
<dbReference type="Gene3D" id="1.10.40.60">
    <property type="entry name" value="EpsJ-like"/>
    <property type="match status" value="2"/>
</dbReference>
<name>A0ABR6NDQ3_9SPHN</name>
<evidence type="ECO:0000256" key="4">
    <source>
        <dbReference type="ARBA" id="ARBA00022475"/>
    </source>
</evidence>
<dbReference type="SUPFAM" id="SSF54523">
    <property type="entry name" value="Pili subunits"/>
    <property type="match status" value="1"/>
</dbReference>
<reference evidence="13 14" key="1">
    <citation type="submission" date="2020-08" db="EMBL/GenBank/DDBJ databases">
        <title>Exploring microbial biodiversity for novel pathways involved in the catabolism of aromatic compounds derived from lignin.</title>
        <authorList>
            <person name="Elkins J."/>
        </authorList>
    </citation>
    <scope>NUCLEOTIDE SEQUENCE [LARGE SCALE GENOMIC DNA]</scope>
    <source>
        <strain evidence="13 14">B1D3A</strain>
    </source>
</reference>
<evidence type="ECO:0000313" key="13">
    <source>
        <dbReference type="EMBL" id="MBB5985412.1"/>
    </source>
</evidence>
<protein>
    <recommendedName>
        <fullName evidence="10">Type II secretion system protein K</fullName>
    </recommendedName>
</protein>
<evidence type="ECO:0000256" key="3">
    <source>
        <dbReference type="ARBA" id="ARBA00022448"/>
    </source>
</evidence>
<dbReference type="PANTHER" id="PTHR38831:SF1">
    <property type="entry name" value="TYPE II SECRETION SYSTEM PROTEIN K-RELATED"/>
    <property type="match status" value="1"/>
</dbReference>
<comment type="subcellular location">
    <subcellularLocation>
        <location evidence="1 10">Cell inner membrane</location>
    </subcellularLocation>
</comment>
<evidence type="ECO:0000256" key="7">
    <source>
        <dbReference type="ARBA" id="ARBA00022927"/>
    </source>
</evidence>
<dbReference type="InterPro" id="IPR045584">
    <property type="entry name" value="Pilin-like"/>
</dbReference>
<dbReference type="RefSeq" id="WP_184151770.1">
    <property type="nucleotide sequence ID" value="NZ_JACHKA010000001.1"/>
</dbReference>
<comment type="caution">
    <text evidence="13">The sequence shown here is derived from an EMBL/GenBank/DDBJ whole genome shotgun (WGS) entry which is preliminary data.</text>
</comment>
<sequence length="338" mass="36344">MVNERASERGAALLTVLLLVAILSVITAVALERLTLASRMTRNIVSADQGRAYLLTAEQMAAMRVSDLVAMRPDRTTLEGGWLGRDQVIAVPGGTVTARIIDRGNCFNLNSLVKGPDDGADEAAFSGEETLVARPEGIEQFAGLMRLLGIEHGTALQVAITAADWIDSDSTPGNGGAEDQFYAGFSPPYRAANMLMADPSELLMVGAVTPEIYQRLRPWICALPTTALSPININTLLPGQAVLLAMLAPEALGLEQARQVLAQRPVGGYGSLVTFRSLPALARLNLSDSAWEQLAQKTRWFEVALRADLGGDTVEEIVLIDAGRRPARLVRRQWGEDS</sequence>
<keyword evidence="8" id="KW-1133">Transmembrane helix</keyword>
<keyword evidence="4 10" id="KW-1003">Cell membrane</keyword>
<dbReference type="InterPro" id="IPR038072">
    <property type="entry name" value="GspK_central_sf"/>
</dbReference>
<evidence type="ECO:0000256" key="6">
    <source>
        <dbReference type="ARBA" id="ARBA00022692"/>
    </source>
</evidence>
<dbReference type="PIRSF" id="PIRSF002786">
    <property type="entry name" value="XcpX"/>
    <property type="match status" value="1"/>
</dbReference>
<proteinExistence type="inferred from homology"/>
<dbReference type="NCBIfam" id="NF037980">
    <property type="entry name" value="T2SS_GspK"/>
    <property type="match status" value="1"/>
</dbReference>
<evidence type="ECO:0000259" key="12">
    <source>
        <dbReference type="Pfam" id="PF21687"/>
    </source>
</evidence>
<feature type="domain" description="T2SS protein K first SAM-like" evidence="12">
    <location>
        <begin position="105"/>
        <end position="225"/>
    </location>
</feature>
<keyword evidence="14" id="KW-1185">Reference proteome</keyword>
<keyword evidence="6" id="KW-0812">Transmembrane</keyword>